<dbReference type="InterPro" id="IPR016166">
    <property type="entry name" value="FAD-bd_PCMH"/>
</dbReference>
<proteinExistence type="inferred from homology"/>
<reference evidence="7" key="1">
    <citation type="submission" date="2019-10" db="EMBL/GenBank/DDBJ databases">
        <authorList>
            <person name="Nor Muhammad N."/>
        </authorList>
    </citation>
    <scope>NUCLEOTIDE SEQUENCE</scope>
</reference>
<dbReference type="GO" id="GO:0016491">
    <property type="term" value="F:oxidoreductase activity"/>
    <property type="evidence" value="ECO:0007669"/>
    <property type="project" value="UniProtKB-KW"/>
</dbReference>
<dbReference type="InterPro" id="IPR006094">
    <property type="entry name" value="Oxid_FAD_bind_N"/>
</dbReference>
<keyword evidence="4" id="KW-0274">FAD</keyword>
<dbReference type="PANTHER" id="PTHR42973:SF39">
    <property type="entry name" value="FAD-BINDING PCMH-TYPE DOMAIN-CONTAINING PROTEIN"/>
    <property type="match status" value="1"/>
</dbReference>
<evidence type="ECO:0000256" key="3">
    <source>
        <dbReference type="ARBA" id="ARBA00022630"/>
    </source>
</evidence>
<dbReference type="InterPro" id="IPR016169">
    <property type="entry name" value="FAD-bd_PCMH_sub2"/>
</dbReference>
<evidence type="ECO:0000256" key="2">
    <source>
        <dbReference type="ARBA" id="ARBA00005466"/>
    </source>
</evidence>
<name>A0A5K1JVI2_9APHY</name>
<keyword evidence="5" id="KW-0560">Oxidoreductase</keyword>
<dbReference type="InterPro" id="IPR012951">
    <property type="entry name" value="BBE"/>
</dbReference>
<dbReference type="Pfam" id="PF01565">
    <property type="entry name" value="FAD_binding_4"/>
    <property type="match status" value="1"/>
</dbReference>
<dbReference type="PROSITE" id="PS51387">
    <property type="entry name" value="FAD_PCMH"/>
    <property type="match status" value="1"/>
</dbReference>
<evidence type="ECO:0000259" key="6">
    <source>
        <dbReference type="PROSITE" id="PS51387"/>
    </source>
</evidence>
<dbReference type="EMBL" id="LR725194">
    <property type="protein sequence ID" value="VWO95894.1"/>
    <property type="molecule type" value="Genomic_DNA"/>
</dbReference>
<evidence type="ECO:0000256" key="1">
    <source>
        <dbReference type="ARBA" id="ARBA00001974"/>
    </source>
</evidence>
<gene>
    <name evidence="7" type="primary">Q2VLJ1</name>
</gene>
<organism evidence="7">
    <name type="scientific">Ganoderma boninense</name>
    <dbReference type="NCBI Taxonomy" id="34458"/>
    <lineage>
        <taxon>Eukaryota</taxon>
        <taxon>Fungi</taxon>
        <taxon>Dikarya</taxon>
        <taxon>Basidiomycota</taxon>
        <taxon>Agaricomycotina</taxon>
        <taxon>Agaricomycetes</taxon>
        <taxon>Polyporales</taxon>
        <taxon>Polyporaceae</taxon>
        <taxon>Ganoderma</taxon>
    </lineage>
</organism>
<sequence>MKGRSIHETWTPTGAPSDKVYEYVLTVQAGVQWQEAYATANNAGRMIVGGISPGGSVGAAGGWLLGGGHSALSPTYGLGVDNVLEISLVTAHGKHISANAYQHPDLFWALRGGGGGTFGVVTSMTYRTYPIVPTTLAFLVALVKTPEPNIAMKAAFTELVRISTDLTDQGWGGYAQFSPSANATVFFLGLLVPNVFLDTANRTIQPYFNFVRSLTAKPDANSNPDDKLVIEILGVKEYPSFWDLYRAHMTDSGSGHVGYNLELGSWLMPRTVLEKNYAQAADILIASPGLSYEHVVSVLSHIEGLRGELEKRLKTVRALAPESGAYFNEASMFEPSPQVTFFGDHYAKLKSIKRVYDPNDLFIVVEGVGADAWDKELKCRL</sequence>
<dbReference type="PANTHER" id="PTHR42973">
    <property type="entry name" value="BINDING OXIDOREDUCTASE, PUTATIVE (AFU_ORTHOLOGUE AFUA_1G17690)-RELATED"/>
    <property type="match status" value="1"/>
</dbReference>
<protein>
    <submittedName>
        <fullName evidence="7">N/A</fullName>
    </submittedName>
</protein>
<feature type="domain" description="FAD-binding PCMH-type" evidence="6">
    <location>
        <begin position="1"/>
        <end position="131"/>
    </location>
</feature>
<dbReference type="InterPro" id="IPR050416">
    <property type="entry name" value="FAD-linked_Oxidoreductase"/>
</dbReference>
<dbReference type="InterPro" id="IPR036318">
    <property type="entry name" value="FAD-bd_PCMH-like_sf"/>
</dbReference>
<dbReference type="Gene3D" id="3.30.465.10">
    <property type="match status" value="1"/>
</dbReference>
<comment type="similarity">
    <text evidence="2">Belongs to the oxygen-dependent FAD-linked oxidoreductase family.</text>
</comment>
<dbReference type="GO" id="GO:0071949">
    <property type="term" value="F:FAD binding"/>
    <property type="evidence" value="ECO:0007669"/>
    <property type="project" value="InterPro"/>
</dbReference>
<dbReference type="AlphaFoldDB" id="A0A5K1JVI2"/>
<comment type="cofactor">
    <cofactor evidence="1">
        <name>FAD</name>
        <dbReference type="ChEBI" id="CHEBI:57692"/>
    </cofactor>
</comment>
<dbReference type="Pfam" id="PF08031">
    <property type="entry name" value="BBE"/>
    <property type="match status" value="1"/>
</dbReference>
<evidence type="ECO:0000256" key="5">
    <source>
        <dbReference type="ARBA" id="ARBA00023002"/>
    </source>
</evidence>
<evidence type="ECO:0000313" key="7">
    <source>
        <dbReference type="EMBL" id="VWO95894.1"/>
    </source>
</evidence>
<dbReference type="SUPFAM" id="SSF56176">
    <property type="entry name" value="FAD-binding/transporter-associated domain-like"/>
    <property type="match status" value="1"/>
</dbReference>
<keyword evidence="3" id="KW-0285">Flavoprotein</keyword>
<accession>A0A5K1JVI2</accession>
<evidence type="ECO:0000256" key="4">
    <source>
        <dbReference type="ARBA" id="ARBA00022827"/>
    </source>
</evidence>